<protein>
    <submittedName>
        <fullName evidence="1">NTR domain-containing protein</fullName>
    </submittedName>
</protein>
<organism evidence="1">
    <name type="scientific">Hydatigena taeniaeformis</name>
    <name type="common">Feline tapeworm</name>
    <name type="synonym">Taenia taeniaeformis</name>
    <dbReference type="NCBI Taxonomy" id="6205"/>
    <lineage>
        <taxon>Eukaryota</taxon>
        <taxon>Metazoa</taxon>
        <taxon>Spiralia</taxon>
        <taxon>Lophotrochozoa</taxon>
        <taxon>Platyhelminthes</taxon>
        <taxon>Cestoda</taxon>
        <taxon>Eucestoda</taxon>
        <taxon>Cyclophyllidea</taxon>
        <taxon>Taeniidae</taxon>
        <taxon>Hydatigera</taxon>
    </lineage>
</organism>
<dbReference type="STRING" id="6205.A0A0R3WYW8"/>
<dbReference type="AlphaFoldDB" id="A0A0R3WYW8"/>
<dbReference type="WBParaSite" id="TTAC_0000595801-mRNA-1">
    <property type="protein sequence ID" value="TTAC_0000595801-mRNA-1"/>
    <property type="gene ID" value="TTAC_0000595801"/>
</dbReference>
<name>A0A0R3WYW8_HYDTA</name>
<sequence>LRQESRSFGLVNPLGDLGCNDAAQQLNIEKAITPADLGDGGRKYLFEVDLSTATDLSPCSNKTLDESETTPIEMLPVAPLPSPPIITFTSCDEEAEQKKYCEFGKVPADWTSSCPSSTLGVFQLDNGEYILSMLIYKYGEDQRLWRQWLKRVEKTMLGLEKSCKCKITLYNKPFRFRGVMTHMIRIRGLSKRSVIRCKNALPSYIQDRLITAHAYY</sequence>
<accession>A0A0R3WYW8</accession>
<reference evidence="1" key="1">
    <citation type="submission" date="2017-02" db="UniProtKB">
        <authorList>
            <consortium name="WormBaseParasite"/>
        </authorList>
    </citation>
    <scope>IDENTIFICATION</scope>
</reference>
<proteinExistence type="predicted"/>
<evidence type="ECO:0000313" key="1">
    <source>
        <dbReference type="WBParaSite" id="TTAC_0000595801-mRNA-1"/>
    </source>
</evidence>